<dbReference type="RefSeq" id="WP_358356770.1">
    <property type="nucleotide sequence ID" value="NZ_JBEZFP010000061.1"/>
</dbReference>
<dbReference type="Proteomes" id="UP001551482">
    <property type="component" value="Unassembled WGS sequence"/>
</dbReference>
<gene>
    <name evidence="1" type="ORF">AB0C36_22840</name>
</gene>
<evidence type="ECO:0000313" key="1">
    <source>
        <dbReference type="EMBL" id="MEU8136333.1"/>
    </source>
</evidence>
<dbReference type="EMBL" id="JBEZFP010000061">
    <property type="protein sequence ID" value="MEU8136333.1"/>
    <property type="molecule type" value="Genomic_DNA"/>
</dbReference>
<organism evidence="1 2">
    <name type="scientific">Streptodolium elevatio</name>
    <dbReference type="NCBI Taxonomy" id="3157996"/>
    <lineage>
        <taxon>Bacteria</taxon>
        <taxon>Bacillati</taxon>
        <taxon>Actinomycetota</taxon>
        <taxon>Actinomycetes</taxon>
        <taxon>Kitasatosporales</taxon>
        <taxon>Streptomycetaceae</taxon>
        <taxon>Streptodolium</taxon>
    </lineage>
</organism>
<name>A0ABV3DKP2_9ACTN</name>
<proteinExistence type="predicted"/>
<reference evidence="1 2" key="1">
    <citation type="submission" date="2024-06" db="EMBL/GenBank/DDBJ databases">
        <title>The Natural Products Discovery Center: Release of the First 8490 Sequenced Strains for Exploring Actinobacteria Biosynthetic Diversity.</title>
        <authorList>
            <person name="Kalkreuter E."/>
            <person name="Kautsar S.A."/>
            <person name="Yang D."/>
            <person name="Bader C.D."/>
            <person name="Teijaro C.N."/>
            <person name="Fluegel L."/>
            <person name="Davis C.M."/>
            <person name="Simpson J.R."/>
            <person name="Lauterbach L."/>
            <person name="Steele A.D."/>
            <person name="Gui C."/>
            <person name="Meng S."/>
            <person name="Li G."/>
            <person name="Viehrig K."/>
            <person name="Ye F."/>
            <person name="Su P."/>
            <person name="Kiefer A.F."/>
            <person name="Nichols A."/>
            <person name="Cepeda A.J."/>
            <person name="Yan W."/>
            <person name="Fan B."/>
            <person name="Jiang Y."/>
            <person name="Adhikari A."/>
            <person name="Zheng C.-J."/>
            <person name="Schuster L."/>
            <person name="Cowan T.M."/>
            <person name="Smanski M.J."/>
            <person name="Chevrette M.G."/>
            <person name="De Carvalho L.P.S."/>
            <person name="Shen B."/>
        </authorList>
    </citation>
    <scope>NUCLEOTIDE SEQUENCE [LARGE SCALE GENOMIC DNA]</scope>
    <source>
        <strain evidence="1 2">NPDC048946</strain>
    </source>
</reference>
<protein>
    <submittedName>
        <fullName evidence="1">Uncharacterized protein</fullName>
    </submittedName>
</protein>
<keyword evidence="2" id="KW-1185">Reference proteome</keyword>
<sequence length="69" mass="7518">MLRTSVLVGHLDGYLAVLEIREDQVVLVVGLGVREQIVEGVVLEVVRGPEPRVGKVRGQRIGEACAEVR</sequence>
<accession>A0ABV3DKP2</accession>
<comment type="caution">
    <text evidence="1">The sequence shown here is derived from an EMBL/GenBank/DDBJ whole genome shotgun (WGS) entry which is preliminary data.</text>
</comment>
<evidence type="ECO:0000313" key="2">
    <source>
        <dbReference type="Proteomes" id="UP001551482"/>
    </source>
</evidence>